<sequence length="626" mass="74506">MNLTKLTTSLKNESFNEAIDLNTSDYLDISYEIVEGINFRDDYWDFSNLMKKETIKKTHTIYKFNDLKSNIFKYYLKKLIIRLLYSGEIRASTIYGKYCRIKNFIKYLENEVHITVPTAIYDQIIQNYLKKYEYERYRYHIQFSIKEYLIEIEHKDNAFNLNDLRSLFTPRDMHKVQYEIENGKTPNIPDRVFKAILQQAIRDLENEDINLVDRMTAGLIILLSQIGLRIGEALLLEIGRLKEEEIFNGKKKSVKLEFWTYKTTGTEDGKWTITFMTSLAIKAYKKLEELGEIRRKNGSKYLYPNPEGGAYSSTAWGTNSLRFFIRNQEIIGMDTLSEIEMNQVAKIEVTDNLVNNMRNFTSEDIGKVFLKVNAHQYRVAVCNYLRKKPGINLQWIKKHMNHLEEEMTMHYFRDDNKIIEETILKRSSKQSDLLETEKTRIFDDEIRKELDDPYYIEAYNTINKFLKRNKLKIYKDLNHIISVFQNTPILDSEIGFCTSAMAKLCERQEKLNQLERWFYLRPHVPDIINFNLTNRRLITKLELVKHNKKVSDNDTRYLREFEIQSKAFSYFFNEKFIPEYELLKKQIEINGTTNLVKDNPHLEPILKQLKEVDELVLECSEWLKKI</sequence>
<dbReference type="GO" id="GO:0003677">
    <property type="term" value="F:DNA binding"/>
    <property type="evidence" value="ECO:0007669"/>
    <property type="project" value="InterPro"/>
</dbReference>
<gene>
    <name evidence="2" type="ORF">BJ095_1392</name>
</gene>
<evidence type="ECO:0000313" key="2">
    <source>
        <dbReference type="EMBL" id="PYF02625.1"/>
    </source>
</evidence>
<dbReference type="GO" id="GO:0015074">
    <property type="term" value="P:DNA integration"/>
    <property type="evidence" value="ECO:0007669"/>
    <property type="project" value="InterPro"/>
</dbReference>
<dbReference type="InterPro" id="IPR013762">
    <property type="entry name" value="Integrase-like_cat_sf"/>
</dbReference>
<evidence type="ECO:0000313" key="3">
    <source>
        <dbReference type="Proteomes" id="UP000247416"/>
    </source>
</evidence>
<dbReference type="Gene3D" id="1.10.443.10">
    <property type="entry name" value="Intergrase catalytic core"/>
    <property type="match status" value="1"/>
</dbReference>
<protein>
    <recommendedName>
        <fullName evidence="4">Phage integrase family protein</fullName>
    </recommendedName>
</protein>
<evidence type="ECO:0000256" key="1">
    <source>
        <dbReference type="ARBA" id="ARBA00023172"/>
    </source>
</evidence>
<proteinExistence type="predicted"/>
<dbReference type="AlphaFoldDB" id="A0A318TL91"/>
<dbReference type="SUPFAM" id="SSF56349">
    <property type="entry name" value="DNA breaking-rejoining enzymes"/>
    <property type="match status" value="1"/>
</dbReference>
<dbReference type="GO" id="GO:0006310">
    <property type="term" value="P:DNA recombination"/>
    <property type="evidence" value="ECO:0007669"/>
    <property type="project" value="UniProtKB-KW"/>
</dbReference>
<dbReference type="InterPro" id="IPR011010">
    <property type="entry name" value="DNA_brk_join_enz"/>
</dbReference>
<keyword evidence="1" id="KW-0233">DNA recombination</keyword>
<dbReference type="EMBL" id="QJTJ01000039">
    <property type="protein sequence ID" value="PYF02625.1"/>
    <property type="molecule type" value="Genomic_DNA"/>
</dbReference>
<accession>A0A318TL91</accession>
<organism evidence="2 3">
    <name type="scientific">Ureibacillus chungkukjangi</name>
    <dbReference type="NCBI Taxonomy" id="1202712"/>
    <lineage>
        <taxon>Bacteria</taxon>
        <taxon>Bacillati</taxon>
        <taxon>Bacillota</taxon>
        <taxon>Bacilli</taxon>
        <taxon>Bacillales</taxon>
        <taxon>Caryophanaceae</taxon>
        <taxon>Ureibacillus</taxon>
    </lineage>
</organism>
<reference evidence="2 3" key="1">
    <citation type="submission" date="2018-06" db="EMBL/GenBank/DDBJ databases">
        <title>Genomic Encyclopedia of Archaeal and Bacterial Type Strains, Phase II (KMG-II): from individual species to whole genera.</title>
        <authorList>
            <person name="Goeker M."/>
        </authorList>
    </citation>
    <scope>NUCLEOTIDE SEQUENCE [LARGE SCALE GENOMIC DNA]</scope>
    <source>
        <strain evidence="2 3">KACC 16626</strain>
    </source>
</reference>
<comment type="caution">
    <text evidence="2">The sequence shown here is derived from an EMBL/GenBank/DDBJ whole genome shotgun (WGS) entry which is preliminary data.</text>
</comment>
<evidence type="ECO:0008006" key="4">
    <source>
        <dbReference type="Google" id="ProtNLM"/>
    </source>
</evidence>
<keyword evidence="3" id="KW-1185">Reference proteome</keyword>
<dbReference type="RefSeq" id="WP_107937421.1">
    <property type="nucleotide sequence ID" value="NZ_CP085009.1"/>
</dbReference>
<name>A0A318TL91_9BACL</name>
<dbReference type="Proteomes" id="UP000247416">
    <property type="component" value="Unassembled WGS sequence"/>
</dbReference>
<dbReference type="OrthoDB" id="1803733at2"/>